<dbReference type="EMBL" id="NMUH01000105">
    <property type="protein sequence ID" value="MQL71644.1"/>
    <property type="molecule type" value="Genomic_DNA"/>
</dbReference>
<proteinExistence type="predicted"/>
<sequence length="229" mass="25282">MEGGLDYIFRRGQCDDEVEGDEDVQQDDHVPRSEAARGDRFRNELATRLWKQHTARGYEQVVTGVYVMVDTLITLLVLQCPCGKGHCRKRTSKTSKSYGRSLYVCPQSTINDFLDASYRSAASQCSVATGRRDSPDTSMHVGILSRHPALSRLHVAALRCTPSAAAHVACHFPSHVFTHPRGLKKSPPGTQTIFHEELSSSGRLEDGKKVQPSISRTIKNATAEGDTSR</sequence>
<protein>
    <submittedName>
        <fullName evidence="2">Uncharacterized protein</fullName>
    </submittedName>
</protein>
<feature type="region of interest" description="Disordered" evidence="1">
    <location>
        <begin position="196"/>
        <end position="229"/>
    </location>
</feature>
<gene>
    <name evidence="2" type="ORF">Taro_003962</name>
</gene>
<dbReference type="OrthoDB" id="2425403at2759"/>
<dbReference type="Proteomes" id="UP000652761">
    <property type="component" value="Unassembled WGS sequence"/>
</dbReference>
<organism evidence="2 3">
    <name type="scientific">Colocasia esculenta</name>
    <name type="common">Wild taro</name>
    <name type="synonym">Arum esculentum</name>
    <dbReference type="NCBI Taxonomy" id="4460"/>
    <lineage>
        <taxon>Eukaryota</taxon>
        <taxon>Viridiplantae</taxon>
        <taxon>Streptophyta</taxon>
        <taxon>Embryophyta</taxon>
        <taxon>Tracheophyta</taxon>
        <taxon>Spermatophyta</taxon>
        <taxon>Magnoliopsida</taxon>
        <taxon>Liliopsida</taxon>
        <taxon>Araceae</taxon>
        <taxon>Aroideae</taxon>
        <taxon>Colocasieae</taxon>
        <taxon>Colocasia</taxon>
    </lineage>
</organism>
<accession>A0A843TQA4</accession>
<feature type="compositionally biased region" description="Basic and acidic residues" evidence="1">
    <location>
        <begin position="196"/>
        <end position="209"/>
    </location>
</feature>
<evidence type="ECO:0000313" key="2">
    <source>
        <dbReference type="EMBL" id="MQL71644.1"/>
    </source>
</evidence>
<dbReference type="AlphaFoldDB" id="A0A843TQA4"/>
<comment type="caution">
    <text evidence="2">The sequence shown here is derived from an EMBL/GenBank/DDBJ whole genome shotgun (WGS) entry which is preliminary data.</text>
</comment>
<evidence type="ECO:0000313" key="3">
    <source>
        <dbReference type="Proteomes" id="UP000652761"/>
    </source>
</evidence>
<evidence type="ECO:0000256" key="1">
    <source>
        <dbReference type="SAM" id="MobiDB-lite"/>
    </source>
</evidence>
<reference evidence="2" key="1">
    <citation type="submission" date="2017-07" db="EMBL/GenBank/DDBJ databases">
        <title>Taro Niue Genome Assembly and Annotation.</title>
        <authorList>
            <person name="Atibalentja N."/>
            <person name="Keating K."/>
            <person name="Fields C.J."/>
        </authorList>
    </citation>
    <scope>NUCLEOTIDE SEQUENCE</scope>
    <source>
        <strain evidence="2">Niue_2</strain>
        <tissue evidence="2">Leaf</tissue>
    </source>
</reference>
<name>A0A843TQA4_COLES</name>
<keyword evidence="3" id="KW-1185">Reference proteome</keyword>